<evidence type="ECO:0000313" key="4">
    <source>
        <dbReference type="EMBL" id="OMF58918.1"/>
    </source>
</evidence>
<comment type="similarity">
    <text evidence="1">Belongs to the DinB family.</text>
</comment>
<sequence length="172" mass="20045">MNPEVSRIKDLLFEEMELALTTIASLLSMIEEEHWEYRPRENMRSLIELARHLVQVPEQELAILQEQPMEQVRSLVMSVMHVKDAAALSEVMHRGVSALKDYMNNLDEADLLYKSTAPFFAKHQPSVQIKWLIEITTHIYHHRGQMFTYMKQLGIPVSMYDLYGPASKSWTL</sequence>
<dbReference type="RefSeq" id="WP_076169166.1">
    <property type="nucleotide sequence ID" value="NZ_MRTP01000001.1"/>
</dbReference>
<dbReference type="Proteomes" id="UP000187172">
    <property type="component" value="Unassembled WGS sequence"/>
</dbReference>
<feature type="binding site" evidence="3">
    <location>
        <position position="142"/>
    </location>
    <ligand>
        <name>a divalent metal cation</name>
        <dbReference type="ChEBI" id="CHEBI:60240"/>
    </ligand>
</feature>
<dbReference type="EMBL" id="MRTP01000001">
    <property type="protein sequence ID" value="OMF58918.1"/>
    <property type="molecule type" value="Genomic_DNA"/>
</dbReference>
<dbReference type="GO" id="GO:0046872">
    <property type="term" value="F:metal ion binding"/>
    <property type="evidence" value="ECO:0007669"/>
    <property type="project" value="UniProtKB-KW"/>
</dbReference>
<evidence type="ECO:0000256" key="1">
    <source>
        <dbReference type="ARBA" id="ARBA00008635"/>
    </source>
</evidence>
<dbReference type="AlphaFoldDB" id="A0A1R1F482"/>
<evidence type="ECO:0000256" key="3">
    <source>
        <dbReference type="PIRSR" id="PIRSR607837-1"/>
    </source>
</evidence>
<dbReference type="STRING" id="297318.BK138_10700"/>
<gene>
    <name evidence="4" type="ORF">BK138_10700</name>
</gene>
<comment type="caution">
    <text evidence="4">The sequence shown here is derived from an EMBL/GenBank/DDBJ whole genome shotgun (WGS) entry which is preliminary data.</text>
</comment>
<feature type="binding site" evidence="3">
    <location>
        <position position="138"/>
    </location>
    <ligand>
        <name>a divalent metal cation</name>
        <dbReference type="ChEBI" id="CHEBI:60240"/>
    </ligand>
</feature>
<dbReference type="InterPro" id="IPR034660">
    <property type="entry name" value="DinB/YfiT-like"/>
</dbReference>
<dbReference type="Pfam" id="PF05163">
    <property type="entry name" value="DinB"/>
    <property type="match status" value="1"/>
</dbReference>
<feature type="binding site" evidence="3">
    <location>
        <position position="52"/>
    </location>
    <ligand>
        <name>a divalent metal cation</name>
        <dbReference type="ChEBI" id="CHEBI:60240"/>
    </ligand>
</feature>
<dbReference type="InterPro" id="IPR007837">
    <property type="entry name" value="DinB"/>
</dbReference>
<dbReference type="Gene3D" id="1.20.120.450">
    <property type="entry name" value="dinb family like domain"/>
    <property type="match status" value="1"/>
</dbReference>
<keyword evidence="2 3" id="KW-0479">Metal-binding</keyword>
<organism evidence="4 5">
    <name type="scientific">Paenibacillus rhizosphaerae</name>
    <dbReference type="NCBI Taxonomy" id="297318"/>
    <lineage>
        <taxon>Bacteria</taxon>
        <taxon>Bacillati</taxon>
        <taxon>Bacillota</taxon>
        <taxon>Bacilli</taxon>
        <taxon>Bacillales</taxon>
        <taxon>Paenibacillaceae</taxon>
        <taxon>Paenibacillus</taxon>
    </lineage>
</organism>
<keyword evidence="5" id="KW-1185">Reference proteome</keyword>
<reference evidence="4 5" key="1">
    <citation type="submission" date="2016-11" db="EMBL/GenBank/DDBJ databases">
        <title>Paenibacillus species isolates.</title>
        <authorList>
            <person name="Beno S.M."/>
        </authorList>
    </citation>
    <scope>NUCLEOTIDE SEQUENCE [LARGE SCALE GENOMIC DNA]</scope>
    <source>
        <strain evidence="4 5">FSL R5-0378</strain>
    </source>
</reference>
<evidence type="ECO:0008006" key="6">
    <source>
        <dbReference type="Google" id="ProtNLM"/>
    </source>
</evidence>
<evidence type="ECO:0000313" key="5">
    <source>
        <dbReference type="Proteomes" id="UP000187172"/>
    </source>
</evidence>
<proteinExistence type="inferred from homology"/>
<evidence type="ECO:0000256" key="2">
    <source>
        <dbReference type="ARBA" id="ARBA00022723"/>
    </source>
</evidence>
<accession>A0A1R1F482</accession>
<protein>
    <recommendedName>
        <fullName evidence="6">Damage-inducible protein DinB</fullName>
    </recommendedName>
</protein>
<name>A0A1R1F482_9BACL</name>
<dbReference type="SUPFAM" id="SSF109854">
    <property type="entry name" value="DinB/YfiT-like putative metalloenzymes"/>
    <property type="match status" value="1"/>
</dbReference>